<accession>E6K0H7</accession>
<dbReference type="Proteomes" id="UP000004946">
    <property type="component" value="Chromosome"/>
</dbReference>
<dbReference type="EMBL" id="AEON01000001">
    <property type="protein sequence ID" value="EFT83315.1"/>
    <property type="molecule type" value="Genomic_DNA"/>
</dbReference>
<name>E6K0H7_PARDN</name>
<sequence length="161" mass="18751">MFSEEPSQFSMTSKQERYSTFAGQEERIFAEPREGNVAVSRRKDSVELQTREHSAQVSAPAVYLQRSAAWYRCFLNWLSHFQLHCFHRMKIRRRSLRGHRLECLAWGHPCHDSPRLDRPPAEFAGCQGHPAAARRWGRLTLLQPIHWGQQSIRMPGKKSVP</sequence>
<gene>
    <name evidence="1" type="ORF">HMPREF0620_0320</name>
</gene>
<reference evidence="1 2" key="1">
    <citation type="submission" date="2010-12" db="EMBL/GenBank/DDBJ databases">
        <authorList>
            <person name="Muzny D."/>
            <person name="Qin X."/>
            <person name="Buhay C."/>
            <person name="Dugan-Rocha S."/>
            <person name="Ding Y."/>
            <person name="Chen G."/>
            <person name="Hawes A."/>
            <person name="Holder M."/>
            <person name="Jhangiani S."/>
            <person name="Johnson A."/>
            <person name="Khan Z."/>
            <person name="Li Z."/>
            <person name="Liu W."/>
            <person name="Liu X."/>
            <person name="Perez L."/>
            <person name="Shen H."/>
            <person name="Wang Q."/>
            <person name="Watt J."/>
            <person name="Xi L."/>
            <person name="Xin Y."/>
            <person name="Zhou J."/>
            <person name="Deng J."/>
            <person name="Jiang H."/>
            <person name="Liu Y."/>
            <person name="Qu J."/>
            <person name="Song X.-Z."/>
            <person name="Zhang L."/>
            <person name="Villasana D."/>
            <person name="Johnson A."/>
            <person name="Liu J."/>
            <person name="Liyanage D."/>
            <person name="Lorensuhewa L."/>
            <person name="Robinson T."/>
            <person name="Song A."/>
            <person name="Song B.-B."/>
            <person name="Dinh H."/>
            <person name="Thornton R."/>
            <person name="Coyle M."/>
            <person name="Francisco L."/>
            <person name="Jackson L."/>
            <person name="Javaid M."/>
            <person name="Korchina V."/>
            <person name="Kovar C."/>
            <person name="Mata R."/>
            <person name="Mathew T."/>
            <person name="Ngo R."/>
            <person name="Nguyen L."/>
            <person name="Nguyen N."/>
            <person name="Okwuonu G."/>
            <person name="Ongeri F."/>
            <person name="Pham C."/>
            <person name="Simmons D."/>
            <person name="Wilczek-Boney K."/>
            <person name="Hale W."/>
            <person name="Jakkamsetti A."/>
            <person name="Pham P."/>
            <person name="Ruth R."/>
            <person name="San Lucas F."/>
            <person name="Warren J."/>
            <person name="Zhang J."/>
            <person name="Zhao Z."/>
            <person name="Zhou C."/>
            <person name="Zhu D."/>
            <person name="Lee S."/>
            <person name="Bess C."/>
            <person name="Blankenburg K."/>
            <person name="Forbes L."/>
            <person name="Fu Q."/>
            <person name="Gubbala S."/>
            <person name="Hirani K."/>
            <person name="Jayaseelan J.C."/>
            <person name="Lara F."/>
            <person name="Munidasa M."/>
            <person name="Palculict T."/>
            <person name="Patil S."/>
            <person name="Pu L.-L."/>
            <person name="Saada N."/>
            <person name="Tang L."/>
            <person name="Weissenberger G."/>
            <person name="Zhu Y."/>
            <person name="Hemphill L."/>
            <person name="Shang Y."/>
            <person name="Youmans B."/>
            <person name="Ayvaz T."/>
            <person name="Ross M."/>
            <person name="Santibanez J."/>
            <person name="Aqrawi P."/>
            <person name="Gross S."/>
            <person name="Joshi V."/>
            <person name="Fowler G."/>
            <person name="Nazareth L."/>
            <person name="Reid J."/>
            <person name="Worley K."/>
            <person name="Petrosino J."/>
            <person name="Highlander S."/>
            <person name="Gibbs R."/>
        </authorList>
    </citation>
    <scope>NUCLEOTIDE SEQUENCE [LARGE SCALE GENOMIC DNA]</scope>
    <source>
        <strain evidence="1 2">DSM 10105</strain>
    </source>
</reference>
<evidence type="ECO:0000313" key="2">
    <source>
        <dbReference type="Proteomes" id="UP000004946"/>
    </source>
</evidence>
<organism evidence="1 2">
    <name type="scientific">Parascardovia denticolens DSM 10105 = JCM 12538</name>
    <dbReference type="NCBI Taxonomy" id="864564"/>
    <lineage>
        <taxon>Bacteria</taxon>
        <taxon>Bacillati</taxon>
        <taxon>Actinomycetota</taxon>
        <taxon>Actinomycetes</taxon>
        <taxon>Bifidobacteriales</taxon>
        <taxon>Bifidobacteriaceae</taxon>
        <taxon>Parascardovia</taxon>
    </lineage>
</organism>
<protein>
    <submittedName>
        <fullName evidence="1">Uncharacterized protein</fullName>
    </submittedName>
</protein>
<comment type="caution">
    <text evidence="1">The sequence shown here is derived from an EMBL/GenBank/DDBJ whole genome shotgun (WGS) entry which is preliminary data.</text>
</comment>
<dbReference type="AlphaFoldDB" id="E6K0H7"/>
<evidence type="ECO:0000313" key="1">
    <source>
        <dbReference type="EMBL" id="EFT83315.1"/>
    </source>
</evidence>
<dbReference type="HOGENOM" id="CLU_1642104_0_0_11"/>
<proteinExistence type="predicted"/>
<keyword evidence="2" id="KW-1185">Reference proteome</keyword>